<dbReference type="EMBL" id="CP095009">
    <property type="protein sequence ID" value="UOO97353.1"/>
    <property type="molecule type" value="Genomic_DNA"/>
</dbReference>
<feature type="transmembrane region" description="Helical" evidence="2">
    <location>
        <begin position="284"/>
        <end position="307"/>
    </location>
</feature>
<keyword evidence="4" id="KW-0614">Plasmid</keyword>
<evidence type="ECO:0000256" key="2">
    <source>
        <dbReference type="SAM" id="Phobius"/>
    </source>
</evidence>
<dbReference type="Gene3D" id="1.10.287.1260">
    <property type="match status" value="1"/>
</dbReference>
<keyword evidence="2" id="KW-0812">Transmembrane</keyword>
<organism evidence="3 6">
    <name type="scientific">Halococcus dombrowskii</name>
    <dbReference type="NCBI Taxonomy" id="179637"/>
    <lineage>
        <taxon>Archaea</taxon>
        <taxon>Methanobacteriati</taxon>
        <taxon>Methanobacteriota</taxon>
        <taxon>Stenosarchaea group</taxon>
        <taxon>Halobacteria</taxon>
        <taxon>Halobacteriales</taxon>
        <taxon>Halococcaceae</taxon>
        <taxon>Halococcus</taxon>
    </lineage>
</organism>
<reference evidence="4" key="2">
    <citation type="submission" date="2022-04" db="EMBL/GenBank/DDBJ databases">
        <title>Sequencing and genomic assembly of Halococcus dombrowskii.</title>
        <authorList>
            <person name="Lim S.W."/>
            <person name="MacLea K.S."/>
        </authorList>
    </citation>
    <scope>NUCLEOTIDE SEQUENCE</scope>
    <source>
        <strain evidence="4">H4</strain>
        <plasmid evidence="4">unnamed4</plasmid>
    </source>
</reference>
<evidence type="ECO:0000313" key="3">
    <source>
        <dbReference type="EMBL" id="GAA0453533.1"/>
    </source>
</evidence>
<keyword evidence="5" id="KW-1185">Reference proteome</keyword>
<dbReference type="GeneID" id="71764101"/>
<feature type="transmembrane region" description="Helical" evidence="2">
    <location>
        <begin position="214"/>
        <end position="235"/>
    </location>
</feature>
<feature type="transmembrane region" description="Helical" evidence="2">
    <location>
        <begin position="90"/>
        <end position="109"/>
    </location>
</feature>
<reference evidence="3" key="1">
    <citation type="journal article" date="2014" name="Int. J. Syst. Evol. Microbiol.">
        <title>Complete genome sequence of Corynebacterium casei LMG S-19264T (=DSM 44701T), isolated from a smear-ripened cheese.</title>
        <authorList>
            <consortium name="US DOE Joint Genome Institute (JGI-PGF)"/>
            <person name="Walter F."/>
            <person name="Albersmeier A."/>
            <person name="Kalinowski J."/>
            <person name="Ruckert C."/>
        </authorList>
    </citation>
    <scope>NUCLEOTIDE SEQUENCE</scope>
    <source>
        <strain evidence="3">JCM 12289</strain>
    </source>
</reference>
<dbReference type="GO" id="GO:0008381">
    <property type="term" value="F:mechanosensitive monoatomic ion channel activity"/>
    <property type="evidence" value="ECO:0007669"/>
    <property type="project" value="InterPro"/>
</dbReference>
<dbReference type="Proteomes" id="UP000830542">
    <property type="component" value="Plasmid unnamed4"/>
</dbReference>
<reference evidence="3" key="3">
    <citation type="submission" date="2023-12" db="EMBL/GenBank/DDBJ databases">
        <authorList>
            <person name="Sun Q."/>
            <person name="Inoue M."/>
        </authorList>
    </citation>
    <scope>NUCLEOTIDE SEQUENCE</scope>
    <source>
        <strain evidence="3">JCM 12289</strain>
    </source>
</reference>
<dbReference type="Proteomes" id="UP001500962">
    <property type="component" value="Unassembled WGS sequence"/>
</dbReference>
<feature type="transmembrane region" description="Helical" evidence="2">
    <location>
        <begin position="115"/>
        <end position="139"/>
    </location>
</feature>
<dbReference type="AlphaFoldDB" id="A0AAV3SDX7"/>
<dbReference type="InterPro" id="IPR045275">
    <property type="entry name" value="MscS_archaea/bacteria_type"/>
</dbReference>
<dbReference type="PANTHER" id="PTHR30221:SF1">
    <property type="entry name" value="SMALL-CONDUCTANCE MECHANOSENSITIVE CHANNEL"/>
    <property type="match status" value="1"/>
</dbReference>
<feature type="transmembrane region" description="Helical" evidence="2">
    <location>
        <begin position="247"/>
        <end position="264"/>
    </location>
</feature>
<keyword evidence="2" id="KW-1133">Transmembrane helix</keyword>
<proteinExistence type="predicted"/>
<accession>A0AAV3SDX7</accession>
<evidence type="ECO:0000313" key="6">
    <source>
        <dbReference type="Proteomes" id="UP001500962"/>
    </source>
</evidence>
<dbReference type="RefSeq" id="WP_244706924.1">
    <property type="nucleotide sequence ID" value="NZ_BAAADN010000010.1"/>
</dbReference>
<gene>
    <name evidence="3" type="ORF">GCM10008985_06620</name>
    <name evidence="4" type="ORF">MUK72_19595</name>
</gene>
<feature type="transmembrane region" description="Helical" evidence="2">
    <location>
        <begin position="27"/>
        <end position="51"/>
    </location>
</feature>
<dbReference type="NCBIfam" id="NF033912">
    <property type="entry name" value="msc"/>
    <property type="match status" value="1"/>
</dbReference>
<dbReference type="Pfam" id="PF05552">
    <property type="entry name" value="MS_channel_1st_1"/>
    <property type="match status" value="3"/>
</dbReference>
<sequence>MTGLHTLGGGIVLQAVPQPLQPLVQGFLSAIPSIIAAIVILIIGWIVGIVLGNAVKRVIRSISPSQYVSGTPLEPEGDADESLAGGLGKLVKYIIIIFALLLALQQLQLPIPGDILSSIVSAVLKIVVAAIILGVGFAIGRFVGDIIGSVLGGFDVDRYLEGTPLARITDAVGGVGNALGTVVEYIIYYFALVQAVDALQFAVLTQMFTGLTAYLPVLIGALIFLLIGIYVADLLGDVVADINTSQVTDYAGLGVKVFAYYYVITTVLSRLGLGVDILETLFNTVVVSVFGALGVGLALAIAIGLGWGSKDYVAENIGDWLSSARSSAEDLVEEDETADSTRDTGSTGGTGDTEDMFDDDSGPGGSGPSGAGGSDD</sequence>
<geneLocation type="plasmid" evidence="4 5">
    <name>unnamed4</name>
</geneLocation>
<protein>
    <submittedName>
        <fullName evidence="4">Mechanosensitive ion channel</fullName>
    </submittedName>
</protein>
<dbReference type="KEGG" id="hdo:MUK72_19595"/>
<feature type="compositionally biased region" description="Gly residues" evidence="1">
    <location>
        <begin position="362"/>
        <end position="376"/>
    </location>
</feature>
<evidence type="ECO:0000256" key="1">
    <source>
        <dbReference type="SAM" id="MobiDB-lite"/>
    </source>
</evidence>
<dbReference type="PANTHER" id="PTHR30221">
    <property type="entry name" value="SMALL-CONDUCTANCE MECHANOSENSITIVE CHANNEL"/>
    <property type="match status" value="1"/>
</dbReference>
<feature type="region of interest" description="Disordered" evidence="1">
    <location>
        <begin position="328"/>
        <end position="376"/>
    </location>
</feature>
<keyword evidence="2" id="KW-0472">Membrane</keyword>
<name>A0AAV3SDX7_HALDO</name>
<evidence type="ECO:0000313" key="5">
    <source>
        <dbReference type="Proteomes" id="UP000830542"/>
    </source>
</evidence>
<feature type="compositionally biased region" description="Acidic residues" evidence="1">
    <location>
        <begin position="352"/>
        <end position="361"/>
    </location>
</feature>
<evidence type="ECO:0000313" key="4">
    <source>
        <dbReference type="EMBL" id="UOO97353.1"/>
    </source>
</evidence>
<dbReference type="EMBL" id="BAAADN010000010">
    <property type="protein sequence ID" value="GAA0453533.1"/>
    <property type="molecule type" value="Genomic_DNA"/>
</dbReference>
<dbReference type="InterPro" id="IPR008910">
    <property type="entry name" value="MSC_TM_helix"/>
</dbReference>